<keyword evidence="1" id="KW-0444">Lipid biosynthesis</keyword>
<organism evidence="6 7">
    <name type="scientific">Marinomonas aquiplantarum</name>
    <dbReference type="NCBI Taxonomy" id="491951"/>
    <lineage>
        <taxon>Bacteria</taxon>
        <taxon>Pseudomonadati</taxon>
        <taxon>Pseudomonadota</taxon>
        <taxon>Gammaproteobacteria</taxon>
        <taxon>Oceanospirillales</taxon>
        <taxon>Oceanospirillaceae</taxon>
        <taxon>Marinomonas</taxon>
    </lineage>
</organism>
<evidence type="ECO:0000256" key="4">
    <source>
        <dbReference type="ARBA" id="ARBA00023098"/>
    </source>
</evidence>
<keyword evidence="3 6" id="KW-0808">Transferase</keyword>
<dbReference type="OrthoDB" id="9800846at2"/>
<evidence type="ECO:0000256" key="2">
    <source>
        <dbReference type="ARBA" id="ARBA00022556"/>
    </source>
</evidence>
<comment type="caution">
    <text evidence="6">The sequence shown here is derived from an EMBL/GenBank/DDBJ whole genome shotgun (WGS) entry which is preliminary data.</text>
</comment>
<keyword evidence="4" id="KW-0443">Lipid metabolism</keyword>
<dbReference type="EMBL" id="QNRF01000001">
    <property type="protein sequence ID" value="RBO85732.1"/>
    <property type="molecule type" value="Genomic_DNA"/>
</dbReference>
<dbReference type="CDD" id="cd03352">
    <property type="entry name" value="LbH_LpxD"/>
    <property type="match status" value="1"/>
</dbReference>
<dbReference type="RefSeq" id="WP_113872643.1">
    <property type="nucleotide sequence ID" value="NZ_QNRF01000001.1"/>
</dbReference>
<evidence type="ECO:0000313" key="6">
    <source>
        <dbReference type="EMBL" id="RBO85732.1"/>
    </source>
</evidence>
<dbReference type="GO" id="GO:0016410">
    <property type="term" value="F:N-acyltransferase activity"/>
    <property type="evidence" value="ECO:0007669"/>
    <property type="project" value="InterPro"/>
</dbReference>
<dbReference type="Gene3D" id="3.40.1390.10">
    <property type="entry name" value="MurE/MurF, N-terminal domain"/>
    <property type="match status" value="1"/>
</dbReference>
<protein>
    <submittedName>
        <fullName evidence="6">UDP-3-O-[3-hydroxymyristoyl] glucosamine N-acyltransferase</fullName>
    </submittedName>
</protein>
<dbReference type="SUPFAM" id="SSF51161">
    <property type="entry name" value="Trimeric LpxA-like enzymes"/>
    <property type="match status" value="1"/>
</dbReference>
<dbReference type="InterPro" id="IPR011004">
    <property type="entry name" value="Trimer_LpxA-like_sf"/>
</dbReference>
<dbReference type="InterPro" id="IPR001451">
    <property type="entry name" value="Hexapep"/>
</dbReference>
<dbReference type="Proteomes" id="UP000252086">
    <property type="component" value="Unassembled WGS sequence"/>
</dbReference>
<dbReference type="Pfam" id="PF00132">
    <property type="entry name" value="Hexapep"/>
    <property type="match status" value="1"/>
</dbReference>
<reference evidence="6 7" key="1">
    <citation type="submission" date="2018-06" db="EMBL/GenBank/DDBJ databases">
        <title>Genomic Encyclopedia of Type Strains, Phase III (KMG-III): the genomes of soil and plant-associated and newly described type strains.</title>
        <authorList>
            <person name="Whitman W."/>
        </authorList>
    </citation>
    <scope>NUCLEOTIDE SEQUENCE [LARGE SCALE GENOMIC DNA]</scope>
    <source>
        <strain evidence="6 7">CECT 7732</strain>
    </source>
</reference>
<evidence type="ECO:0000256" key="3">
    <source>
        <dbReference type="ARBA" id="ARBA00022679"/>
    </source>
</evidence>
<dbReference type="GO" id="GO:0016020">
    <property type="term" value="C:membrane"/>
    <property type="evidence" value="ECO:0007669"/>
    <property type="project" value="GOC"/>
</dbReference>
<dbReference type="PANTHER" id="PTHR43378:SF2">
    <property type="entry name" value="UDP-3-O-ACYLGLUCOSAMINE N-ACYLTRANSFERASE 1, MITOCHONDRIAL-RELATED"/>
    <property type="match status" value="1"/>
</dbReference>
<evidence type="ECO:0000313" key="7">
    <source>
        <dbReference type="Proteomes" id="UP000252086"/>
    </source>
</evidence>
<keyword evidence="2" id="KW-0441">Lipid A biosynthesis</keyword>
<accession>A0A366D6Q8</accession>
<evidence type="ECO:0000256" key="5">
    <source>
        <dbReference type="ARBA" id="ARBA00023315"/>
    </source>
</evidence>
<dbReference type="GO" id="GO:0009245">
    <property type="term" value="P:lipid A biosynthetic process"/>
    <property type="evidence" value="ECO:0007669"/>
    <property type="project" value="UniProtKB-KW"/>
</dbReference>
<dbReference type="Gene3D" id="2.160.10.10">
    <property type="entry name" value="Hexapeptide repeat proteins"/>
    <property type="match status" value="1"/>
</dbReference>
<keyword evidence="5 6" id="KW-0012">Acyltransferase</keyword>
<evidence type="ECO:0000256" key="1">
    <source>
        <dbReference type="ARBA" id="ARBA00022516"/>
    </source>
</evidence>
<keyword evidence="7" id="KW-1185">Reference proteome</keyword>
<dbReference type="PANTHER" id="PTHR43378">
    <property type="entry name" value="UDP-3-O-ACYLGLUCOSAMINE N-ACYLTRANSFERASE"/>
    <property type="match status" value="1"/>
</dbReference>
<name>A0A366D6Q8_9GAMM</name>
<dbReference type="InterPro" id="IPR007691">
    <property type="entry name" value="LpxD"/>
</dbReference>
<gene>
    <name evidence="6" type="ORF">DFP76_1016</name>
</gene>
<dbReference type="AlphaFoldDB" id="A0A366D6Q8"/>
<sequence length="290" mass="30960">MGYQLTKNILLSEIAQRVGLEFKGADLEVRGVSSFTDCSSGELSFTNDLSGFKPNTILVVPKDSSLKQLNSTGYLLSDNPRLDFIRILSFLNDIFGFSTYDFTSDIHPTAVIGKNVVIEDGCKIAEGVIIEHNTVIHSGTQVGKNSRIRSSSSVGGDGFGFERLGDGEPLRFPHLGGVVIGENVEVGSLNSIARGTLSNTEIHSDVKTDNLVHIAHNCIIGEKTIITACAQFSGGVIVGEGCWIGPNCSILQKIKIGKNSLIGIGAVVTKDIPNNTVFAGNPAKKIRDIK</sequence>
<proteinExistence type="predicted"/>